<evidence type="ECO:0000256" key="4">
    <source>
        <dbReference type="ARBA" id="ARBA00008779"/>
    </source>
</evidence>
<comment type="subcellular location">
    <subcellularLocation>
        <location evidence="2">Endoplasmic reticulum</location>
    </subcellularLocation>
    <subcellularLocation>
        <location evidence="3">Lysosome</location>
    </subcellularLocation>
</comment>
<dbReference type="PANTHER" id="PTHR42693">
    <property type="entry name" value="ARYLSULFATASE FAMILY MEMBER"/>
    <property type="match status" value="1"/>
</dbReference>
<organism evidence="22 23">
    <name type="scientific">Rousettus aegyptiacus</name>
    <name type="common">Egyptian fruit bat</name>
    <name type="synonym">Pteropus aegyptiacus</name>
    <dbReference type="NCBI Taxonomy" id="9407"/>
    <lineage>
        <taxon>Eukaryota</taxon>
        <taxon>Metazoa</taxon>
        <taxon>Chordata</taxon>
        <taxon>Craniata</taxon>
        <taxon>Vertebrata</taxon>
        <taxon>Euteleostomi</taxon>
        <taxon>Mammalia</taxon>
        <taxon>Eutheria</taxon>
        <taxon>Laurasiatheria</taxon>
        <taxon>Chiroptera</taxon>
        <taxon>Yinpterochiroptera</taxon>
        <taxon>Pteropodoidea</taxon>
        <taxon>Pteropodidae</taxon>
        <taxon>Rousettinae</taxon>
        <taxon>Rousettus</taxon>
    </lineage>
</organism>
<evidence type="ECO:0000256" key="2">
    <source>
        <dbReference type="ARBA" id="ARBA00004240"/>
    </source>
</evidence>
<evidence type="ECO:0000256" key="6">
    <source>
        <dbReference type="ARBA" id="ARBA00022729"/>
    </source>
</evidence>
<feature type="compositionally biased region" description="Basic and acidic residues" evidence="20">
    <location>
        <begin position="681"/>
        <end position="695"/>
    </location>
</feature>
<keyword evidence="6" id="KW-0732">Signal</keyword>
<evidence type="ECO:0000256" key="1">
    <source>
        <dbReference type="ARBA" id="ARBA00001913"/>
    </source>
</evidence>
<dbReference type="PROSITE" id="PS00149">
    <property type="entry name" value="SULFATASE_2"/>
    <property type="match status" value="1"/>
</dbReference>
<evidence type="ECO:0000256" key="17">
    <source>
        <dbReference type="ARBA" id="ARBA00066352"/>
    </source>
</evidence>
<dbReference type="EMBL" id="JACASE010000002">
    <property type="protein sequence ID" value="KAF6493617.1"/>
    <property type="molecule type" value="Genomic_DNA"/>
</dbReference>
<evidence type="ECO:0000256" key="19">
    <source>
        <dbReference type="ARBA" id="ARBA00076521"/>
    </source>
</evidence>
<gene>
    <name evidence="22" type="ORF">HJG63_001036</name>
</gene>
<comment type="function">
    <text evidence="15">Hydrolyzes cerebroside sulfate.</text>
</comment>
<evidence type="ECO:0000313" key="22">
    <source>
        <dbReference type="EMBL" id="KAF6493617.1"/>
    </source>
</evidence>
<evidence type="ECO:0000256" key="20">
    <source>
        <dbReference type="SAM" id="MobiDB-lite"/>
    </source>
</evidence>
<dbReference type="EC" id="3.1.6.8" evidence="17"/>
<evidence type="ECO:0000259" key="21">
    <source>
        <dbReference type="Pfam" id="PF00884"/>
    </source>
</evidence>
<dbReference type="GO" id="GO:0004098">
    <property type="term" value="F:cerebroside-sulfatase activity"/>
    <property type="evidence" value="ECO:0007669"/>
    <property type="project" value="UniProtKB-EC"/>
</dbReference>
<dbReference type="PANTHER" id="PTHR42693:SF11">
    <property type="entry name" value="ARYLSULFATASE A"/>
    <property type="match status" value="1"/>
</dbReference>
<evidence type="ECO:0000256" key="7">
    <source>
        <dbReference type="ARBA" id="ARBA00022801"/>
    </source>
</evidence>
<evidence type="ECO:0000256" key="13">
    <source>
        <dbReference type="ARBA" id="ARBA00023228"/>
    </source>
</evidence>
<dbReference type="Pfam" id="PF00884">
    <property type="entry name" value="Sulfatase"/>
    <property type="match status" value="1"/>
</dbReference>
<keyword evidence="9" id="KW-0106">Calcium</keyword>
<evidence type="ECO:0000256" key="14">
    <source>
        <dbReference type="ARBA" id="ARBA00052854"/>
    </source>
</evidence>
<keyword evidence="7" id="KW-0378">Hydrolase</keyword>
<comment type="caution">
    <text evidence="22">The sequence shown here is derived from an EMBL/GenBank/DDBJ whole genome shotgun (WGS) entry which is preliminary data.</text>
</comment>
<evidence type="ECO:0000256" key="10">
    <source>
        <dbReference type="ARBA" id="ARBA00023098"/>
    </source>
</evidence>
<keyword evidence="13" id="KW-0458">Lysosome</keyword>
<evidence type="ECO:0000256" key="11">
    <source>
        <dbReference type="ARBA" id="ARBA00023157"/>
    </source>
</evidence>
<feature type="compositionally biased region" description="Basic and acidic residues" evidence="20">
    <location>
        <begin position="791"/>
        <end position="829"/>
    </location>
</feature>
<sequence>MLPGPLTSCSSLPTTWAMGTWAPTATPVPPPPTWTSWPQGGCGSQTSTCRRPCARPPGERGARRLDRRAVQFLPSPRWTAVGAGEGLPVCRFPAAPVSVPASLSLCLCDVPCRAALLTGRLPVRTGLYPGVLGPTSRGGLPLEEVTLAEVLAARGYLTGMAGKWHLGVGPEGTFLPSHQGFHRFLGIPYSHDQGPCQNLTCFPPAVHCDGTCDQGLVPIPLLANLSVEAQPPWLPTLEAHYVAFARDLMAEAQRQARPFFLYYASHHTHYPQFSGQSFARQSGRGPFGDSLMELDTVVGALMTTVGDLGMLRETLVLFTSDNGPETMRMSHGGCSGLLRCGKGTTYEGGVRVPALVFWPGHVSPGVTHELASTLDLLPTLSALAGASLPNVTLDGIDLSALLLGTGKSPRKTLFFYSANPDEVRGVFAVRSGKHKAHFFTQGSAHSDTTPDLACHASSPLTAHDPPLLFDLSKDPGENYNLLGDVAKVPPEALRALKQLELLKAQFDAAMTFSPSQMARGEDPALQICCQPGCSPQPSCCYCPEPRPEGRPRGRLQPRPKPVPEGRSQHRPEPVPEGRSQHRPEPIPEGRVQLIPEGRPEPVAEGRPQSIPIPEGRLQLIPEGRPEPLAESRPQPAPEGRPEPLAEGRPQPAPEGRPEPLAEGRPQSIPIPEGRLQLIPEGRPEPLAEGRPEPLAEGRPQSIPIPEGRVQLIPEGRPEPLAEGRPQSIPIPEGRVQLIPEGRSEPLAEGRPQSIPIPEGRPEPLAEGRPQPAPEGRLRLIPEGRPQPVPEGRSEPAAEGRPELVAEGRPEPMAEGRPEPIPEGRLRLIPEGRPQPAPEGRSEPAAEGRPEPMAEGRPEPMAEGRPEPEAVAEGWLEPEPVSEGRPQTVPEPVSEPISQTVPEPTHEPISESPGGE</sequence>
<dbReference type="InterPro" id="IPR050738">
    <property type="entry name" value="Sulfatase"/>
</dbReference>
<evidence type="ECO:0000256" key="8">
    <source>
        <dbReference type="ARBA" id="ARBA00022824"/>
    </source>
</evidence>
<accession>A0A7J8J9U7</accession>
<keyword evidence="5" id="KW-0479">Metal-binding</keyword>
<feature type="domain" description="Sulfatase N-terminal" evidence="21">
    <location>
        <begin position="111"/>
        <end position="386"/>
    </location>
</feature>
<evidence type="ECO:0000256" key="9">
    <source>
        <dbReference type="ARBA" id="ARBA00022837"/>
    </source>
</evidence>
<name>A0A7J8J9U7_ROUAE</name>
<evidence type="ECO:0000256" key="16">
    <source>
        <dbReference type="ARBA" id="ARBA00061742"/>
    </source>
</evidence>
<dbReference type="FunFam" id="3.30.1120.10:FF:000003">
    <property type="entry name" value="Arylsulfatase A"/>
    <property type="match status" value="1"/>
</dbReference>
<dbReference type="GO" id="GO:0005783">
    <property type="term" value="C:endoplasmic reticulum"/>
    <property type="evidence" value="ECO:0007669"/>
    <property type="project" value="UniProtKB-SubCell"/>
</dbReference>
<comment type="similarity">
    <text evidence="4">Belongs to the sulfatase family.</text>
</comment>
<dbReference type="AlphaFoldDB" id="A0A7J8J9U7"/>
<comment type="cofactor">
    <cofactor evidence="1">
        <name>Ca(2+)</name>
        <dbReference type="ChEBI" id="CHEBI:29108"/>
    </cofactor>
</comment>
<protein>
    <recommendedName>
        <fullName evidence="18">Arylsulfatase A</fullName>
        <ecNumber evidence="17">3.1.6.8</ecNumber>
    </recommendedName>
    <alternativeName>
        <fullName evidence="19">Cerebroside-sulfatase</fullName>
    </alternativeName>
</protein>
<evidence type="ECO:0000256" key="18">
    <source>
        <dbReference type="ARBA" id="ARBA00074874"/>
    </source>
</evidence>
<feature type="region of interest" description="Disordered" evidence="20">
    <location>
        <begin position="21"/>
        <end position="61"/>
    </location>
</feature>
<dbReference type="InterPro" id="IPR000917">
    <property type="entry name" value="Sulfatase_N"/>
</dbReference>
<dbReference type="Pfam" id="PF14707">
    <property type="entry name" value="Sulfatase_C"/>
    <property type="match status" value="1"/>
</dbReference>
<proteinExistence type="inferred from homology"/>
<evidence type="ECO:0000313" key="23">
    <source>
        <dbReference type="Proteomes" id="UP000593571"/>
    </source>
</evidence>
<dbReference type="Proteomes" id="UP000593571">
    <property type="component" value="Unassembled WGS sequence"/>
</dbReference>
<dbReference type="InterPro" id="IPR017850">
    <property type="entry name" value="Alkaline_phosphatase_core_sf"/>
</dbReference>
<dbReference type="SUPFAM" id="SSF53649">
    <property type="entry name" value="Alkaline phosphatase-like"/>
    <property type="match status" value="1"/>
</dbReference>
<feature type="region of interest" description="Disordered" evidence="20">
    <location>
        <begin position="547"/>
        <end position="915"/>
    </location>
</feature>
<dbReference type="GO" id="GO:0004065">
    <property type="term" value="F:arylsulfatase activity"/>
    <property type="evidence" value="ECO:0007669"/>
    <property type="project" value="TreeGrafter"/>
</dbReference>
<evidence type="ECO:0000256" key="5">
    <source>
        <dbReference type="ARBA" id="ARBA00022723"/>
    </source>
</evidence>
<dbReference type="GO" id="GO:0046872">
    <property type="term" value="F:metal ion binding"/>
    <property type="evidence" value="ECO:0007669"/>
    <property type="project" value="UniProtKB-KW"/>
</dbReference>
<keyword evidence="23" id="KW-1185">Reference proteome</keyword>
<evidence type="ECO:0000256" key="3">
    <source>
        <dbReference type="ARBA" id="ARBA00004371"/>
    </source>
</evidence>
<feature type="compositionally biased region" description="Basic and acidic residues" evidence="20">
    <location>
        <begin position="561"/>
        <end position="587"/>
    </location>
</feature>
<dbReference type="GO" id="GO:0005764">
    <property type="term" value="C:lysosome"/>
    <property type="evidence" value="ECO:0007669"/>
    <property type="project" value="UniProtKB-SubCell"/>
</dbReference>
<keyword evidence="12" id="KW-0325">Glycoprotein</keyword>
<keyword evidence="11" id="KW-1015">Disulfide bond</keyword>
<dbReference type="InterPro" id="IPR024607">
    <property type="entry name" value="Sulfatase_CS"/>
</dbReference>
<comment type="subunit">
    <text evidence="16">Homodimer at neutral pH and homooctamer at acidic pH. Exists both as a single chain of 58 kDa (component A) or as a chain of 50 kDa (component B) linked by disulfide bond(s) to a 7 kDa chain (component C). Interacts with SUMF1.</text>
</comment>
<keyword evidence="8" id="KW-0256">Endoplasmic reticulum</keyword>
<comment type="catalytic activity">
    <reaction evidence="14">
        <text>an N-acyl-1-beta-D-(3-O-sulfo)-galactosyl-sphing-4-enine + H2O = a beta-D-galactosyl-(1&lt;-&gt;1')-N-acylsphing-4-enine + sulfate + H(+)</text>
        <dbReference type="Rhea" id="RHEA:21300"/>
        <dbReference type="ChEBI" id="CHEBI:15377"/>
        <dbReference type="ChEBI" id="CHEBI:15378"/>
        <dbReference type="ChEBI" id="CHEBI:16189"/>
        <dbReference type="ChEBI" id="CHEBI:18390"/>
        <dbReference type="ChEBI" id="CHEBI:75956"/>
        <dbReference type="EC" id="3.1.6.8"/>
    </reaction>
    <physiologicalReaction direction="left-to-right" evidence="14">
        <dbReference type="Rhea" id="RHEA:21301"/>
    </physiologicalReaction>
</comment>
<evidence type="ECO:0000256" key="12">
    <source>
        <dbReference type="ARBA" id="ARBA00023180"/>
    </source>
</evidence>
<dbReference type="FunFam" id="3.40.720.10:FF:000023">
    <property type="entry name" value="Arylsulfatase A"/>
    <property type="match status" value="1"/>
</dbReference>
<evidence type="ECO:0000256" key="15">
    <source>
        <dbReference type="ARBA" id="ARBA00058866"/>
    </source>
</evidence>
<dbReference type="Gene3D" id="3.30.1120.10">
    <property type="match status" value="1"/>
</dbReference>
<keyword evidence="10" id="KW-0443">Lipid metabolism</keyword>
<dbReference type="Gene3D" id="3.40.720.10">
    <property type="entry name" value="Alkaline Phosphatase, subunit A"/>
    <property type="match status" value="1"/>
</dbReference>
<reference evidence="22 23" key="1">
    <citation type="journal article" date="2020" name="Nature">
        <title>Six reference-quality genomes reveal evolution of bat adaptations.</title>
        <authorList>
            <person name="Jebb D."/>
            <person name="Huang Z."/>
            <person name="Pippel M."/>
            <person name="Hughes G.M."/>
            <person name="Lavrichenko K."/>
            <person name="Devanna P."/>
            <person name="Winkler S."/>
            <person name="Jermiin L.S."/>
            <person name="Skirmuntt E.C."/>
            <person name="Katzourakis A."/>
            <person name="Burkitt-Gray L."/>
            <person name="Ray D.A."/>
            <person name="Sullivan K.A.M."/>
            <person name="Roscito J.G."/>
            <person name="Kirilenko B.M."/>
            <person name="Davalos L.M."/>
            <person name="Corthals A.P."/>
            <person name="Power M.L."/>
            <person name="Jones G."/>
            <person name="Ransome R.D."/>
            <person name="Dechmann D.K.N."/>
            <person name="Locatelli A.G."/>
            <person name="Puechmaille S.J."/>
            <person name="Fedrigo O."/>
            <person name="Jarvis E.D."/>
            <person name="Hiller M."/>
            <person name="Vernes S.C."/>
            <person name="Myers E.W."/>
            <person name="Teeling E.C."/>
        </authorList>
    </citation>
    <scope>NUCLEOTIDE SEQUENCE [LARGE SCALE GENOMIC DNA]</scope>
    <source>
        <strain evidence="22">MRouAeg1</strain>
        <tissue evidence="22">Muscle</tissue>
    </source>
</reference>
<feature type="compositionally biased region" description="Basic and acidic residues" evidence="20">
    <location>
        <begin position="839"/>
        <end position="867"/>
    </location>
</feature>
<dbReference type="GO" id="GO:0006629">
    <property type="term" value="P:lipid metabolic process"/>
    <property type="evidence" value="ECO:0007669"/>
    <property type="project" value="UniProtKB-KW"/>
</dbReference>